<name>L1I7H7_GUITC</name>
<reference evidence="5" key="2">
    <citation type="submission" date="2012-11" db="EMBL/GenBank/DDBJ databases">
        <authorList>
            <person name="Kuo A."/>
            <person name="Curtis B.A."/>
            <person name="Tanifuji G."/>
            <person name="Burki F."/>
            <person name="Gruber A."/>
            <person name="Irimia M."/>
            <person name="Maruyama S."/>
            <person name="Arias M.C."/>
            <person name="Ball S.G."/>
            <person name="Gile G.H."/>
            <person name="Hirakawa Y."/>
            <person name="Hopkins J.F."/>
            <person name="Rensing S.A."/>
            <person name="Schmutz J."/>
            <person name="Symeonidi A."/>
            <person name="Elias M."/>
            <person name="Eveleigh R.J."/>
            <person name="Herman E.K."/>
            <person name="Klute M.J."/>
            <person name="Nakayama T."/>
            <person name="Obornik M."/>
            <person name="Reyes-Prieto A."/>
            <person name="Armbrust E.V."/>
            <person name="Aves S.J."/>
            <person name="Beiko R.G."/>
            <person name="Coutinho P."/>
            <person name="Dacks J.B."/>
            <person name="Durnford D.G."/>
            <person name="Fast N.M."/>
            <person name="Green B.R."/>
            <person name="Grisdale C."/>
            <person name="Hempe F."/>
            <person name="Henrissat B."/>
            <person name="Hoppner M.P."/>
            <person name="Ishida K.-I."/>
            <person name="Kim E."/>
            <person name="Koreny L."/>
            <person name="Kroth P.G."/>
            <person name="Liu Y."/>
            <person name="Malik S.-B."/>
            <person name="Maier U.G."/>
            <person name="McRose D."/>
            <person name="Mock T."/>
            <person name="Neilson J.A."/>
            <person name="Onodera N.T."/>
            <person name="Poole A.M."/>
            <person name="Pritham E.J."/>
            <person name="Richards T.A."/>
            <person name="Rocap G."/>
            <person name="Roy S.W."/>
            <person name="Sarai C."/>
            <person name="Schaack S."/>
            <person name="Shirato S."/>
            <person name="Slamovits C.H."/>
            <person name="Spencer D.F."/>
            <person name="Suzuki S."/>
            <person name="Worden A.Z."/>
            <person name="Zauner S."/>
            <person name="Barry K."/>
            <person name="Bell C."/>
            <person name="Bharti A.K."/>
            <person name="Crow J.A."/>
            <person name="Grimwood J."/>
            <person name="Kramer R."/>
            <person name="Lindquist E."/>
            <person name="Lucas S."/>
            <person name="Salamov A."/>
            <person name="McFadden G.I."/>
            <person name="Lane C.E."/>
            <person name="Keeling P.J."/>
            <person name="Gray M.W."/>
            <person name="Grigoriev I.V."/>
            <person name="Archibald J.M."/>
        </authorList>
    </citation>
    <scope>NUCLEOTIDE SEQUENCE</scope>
    <source>
        <strain evidence="5">CCMP2712</strain>
    </source>
</reference>
<dbReference type="HOGENOM" id="CLU_784009_0_0_1"/>
<keyword evidence="5" id="KW-1185">Reference proteome</keyword>
<organism evidence="3">
    <name type="scientific">Guillardia theta (strain CCMP2712)</name>
    <name type="common">Cryptophyte</name>
    <dbReference type="NCBI Taxonomy" id="905079"/>
    <lineage>
        <taxon>Eukaryota</taxon>
        <taxon>Cryptophyceae</taxon>
        <taxon>Pyrenomonadales</taxon>
        <taxon>Geminigeraceae</taxon>
        <taxon>Guillardia</taxon>
    </lineage>
</organism>
<reference evidence="3 5" key="1">
    <citation type="journal article" date="2012" name="Nature">
        <title>Algal genomes reveal evolutionary mosaicism and the fate of nucleomorphs.</title>
        <authorList>
            <consortium name="DOE Joint Genome Institute"/>
            <person name="Curtis B.A."/>
            <person name="Tanifuji G."/>
            <person name="Burki F."/>
            <person name="Gruber A."/>
            <person name="Irimia M."/>
            <person name="Maruyama S."/>
            <person name="Arias M.C."/>
            <person name="Ball S.G."/>
            <person name="Gile G.H."/>
            <person name="Hirakawa Y."/>
            <person name="Hopkins J.F."/>
            <person name="Kuo A."/>
            <person name="Rensing S.A."/>
            <person name="Schmutz J."/>
            <person name="Symeonidi A."/>
            <person name="Elias M."/>
            <person name="Eveleigh R.J."/>
            <person name="Herman E.K."/>
            <person name="Klute M.J."/>
            <person name="Nakayama T."/>
            <person name="Obornik M."/>
            <person name="Reyes-Prieto A."/>
            <person name="Armbrust E.V."/>
            <person name="Aves S.J."/>
            <person name="Beiko R.G."/>
            <person name="Coutinho P."/>
            <person name="Dacks J.B."/>
            <person name="Durnford D.G."/>
            <person name="Fast N.M."/>
            <person name="Green B.R."/>
            <person name="Grisdale C.J."/>
            <person name="Hempel F."/>
            <person name="Henrissat B."/>
            <person name="Hoppner M.P."/>
            <person name="Ishida K."/>
            <person name="Kim E."/>
            <person name="Koreny L."/>
            <person name="Kroth P.G."/>
            <person name="Liu Y."/>
            <person name="Malik S.B."/>
            <person name="Maier U.G."/>
            <person name="McRose D."/>
            <person name="Mock T."/>
            <person name="Neilson J.A."/>
            <person name="Onodera N.T."/>
            <person name="Poole A.M."/>
            <person name="Pritham E.J."/>
            <person name="Richards T.A."/>
            <person name="Rocap G."/>
            <person name="Roy S.W."/>
            <person name="Sarai C."/>
            <person name="Schaack S."/>
            <person name="Shirato S."/>
            <person name="Slamovits C.H."/>
            <person name="Spencer D.F."/>
            <person name="Suzuki S."/>
            <person name="Worden A.Z."/>
            <person name="Zauner S."/>
            <person name="Barry K."/>
            <person name="Bell C."/>
            <person name="Bharti A.K."/>
            <person name="Crow J.A."/>
            <person name="Grimwood J."/>
            <person name="Kramer R."/>
            <person name="Lindquist E."/>
            <person name="Lucas S."/>
            <person name="Salamov A."/>
            <person name="McFadden G.I."/>
            <person name="Lane C.E."/>
            <person name="Keeling P.J."/>
            <person name="Gray M.W."/>
            <person name="Grigoriev I.V."/>
            <person name="Archibald J.M."/>
        </authorList>
    </citation>
    <scope>NUCLEOTIDE SEQUENCE</scope>
    <source>
        <strain evidence="3 5">CCMP2712</strain>
    </source>
</reference>
<feature type="compositionally biased region" description="Gly residues" evidence="2">
    <location>
        <begin position="196"/>
        <end position="205"/>
    </location>
</feature>
<protein>
    <submittedName>
        <fullName evidence="3 4">Uncharacterized protein</fullName>
    </submittedName>
</protein>
<reference evidence="4" key="3">
    <citation type="submission" date="2015-06" db="UniProtKB">
        <authorList>
            <consortium name="EnsemblProtists"/>
        </authorList>
    </citation>
    <scope>IDENTIFICATION</scope>
</reference>
<evidence type="ECO:0000313" key="4">
    <source>
        <dbReference type="EnsemblProtists" id="EKX32042"/>
    </source>
</evidence>
<feature type="compositionally biased region" description="Low complexity" evidence="2">
    <location>
        <begin position="206"/>
        <end position="218"/>
    </location>
</feature>
<feature type="region of interest" description="Disordered" evidence="2">
    <location>
        <begin position="196"/>
        <end position="224"/>
    </location>
</feature>
<dbReference type="RefSeq" id="XP_005819022.1">
    <property type="nucleotide sequence ID" value="XM_005818965.1"/>
</dbReference>
<dbReference type="KEGG" id="gtt:GUITHDRAFT_121789"/>
<evidence type="ECO:0000313" key="5">
    <source>
        <dbReference type="Proteomes" id="UP000011087"/>
    </source>
</evidence>
<dbReference type="PaxDb" id="55529-EKX32042"/>
<proteinExistence type="predicted"/>
<sequence>MECLACAWGDIERPPAGWIDMAISLKVFIQGARPAVYARVGAEGHMPVFGEGRRSGRAGWVEDNVFAALGLQRVRRARPLIQADGDLLFWPVQNRDGGQLSFASSVFKVGFKPRQRGRCHEDEEDRKSIVLDPMQRVQCRGGVTLVILSFRPQRPRASVSTGIRSGIVECERISEADNAHSTGYAANYTLQGGAGFGGQPQGGMQGQAQGQVQGQPAGSNPTKVVDAKGEVRNFNDMTPVLQHIKSLEEVNQKLKSQVEELINKNSKLSERTRHDMQKVLDTVMSKFADALETNDAGTKERLLTGMKRLVENSAEDNGVWRMMVCASIATSEVAPSGQGLQSFDSSSAILSSPL</sequence>
<feature type="coiled-coil region" evidence="1">
    <location>
        <begin position="244"/>
        <end position="271"/>
    </location>
</feature>
<dbReference type="AlphaFoldDB" id="L1I7H7"/>
<dbReference type="GeneID" id="17288770"/>
<gene>
    <name evidence="3" type="ORF">GUITHDRAFT_121789</name>
</gene>
<evidence type="ECO:0000256" key="1">
    <source>
        <dbReference type="SAM" id="Coils"/>
    </source>
</evidence>
<dbReference type="Proteomes" id="UP000011087">
    <property type="component" value="Unassembled WGS sequence"/>
</dbReference>
<accession>L1I7H7</accession>
<dbReference type="EnsemblProtists" id="EKX32042">
    <property type="protein sequence ID" value="EKX32042"/>
    <property type="gene ID" value="GUITHDRAFT_121789"/>
</dbReference>
<evidence type="ECO:0000313" key="3">
    <source>
        <dbReference type="EMBL" id="EKX32042.1"/>
    </source>
</evidence>
<evidence type="ECO:0000256" key="2">
    <source>
        <dbReference type="SAM" id="MobiDB-lite"/>
    </source>
</evidence>
<dbReference type="EMBL" id="JH993216">
    <property type="protein sequence ID" value="EKX32042.1"/>
    <property type="molecule type" value="Genomic_DNA"/>
</dbReference>
<keyword evidence="1" id="KW-0175">Coiled coil</keyword>